<dbReference type="AlphaFoldDB" id="A0A1H2SDI4"/>
<evidence type="ECO:0000259" key="3">
    <source>
        <dbReference type="Pfam" id="PF00884"/>
    </source>
</evidence>
<reference evidence="4 5" key="1">
    <citation type="submission" date="2016-10" db="EMBL/GenBank/DDBJ databases">
        <authorList>
            <person name="de Groot N.N."/>
        </authorList>
    </citation>
    <scope>NUCLEOTIDE SEQUENCE [LARGE SCALE GENOMIC DNA]</scope>
    <source>
        <strain evidence="4 5">DSM 24956</strain>
    </source>
</reference>
<dbReference type="InterPro" id="IPR000917">
    <property type="entry name" value="Sulfatase_N"/>
</dbReference>
<evidence type="ECO:0000256" key="1">
    <source>
        <dbReference type="ARBA" id="ARBA00008779"/>
    </source>
</evidence>
<evidence type="ECO:0000313" key="5">
    <source>
        <dbReference type="Proteomes" id="UP000199595"/>
    </source>
</evidence>
<keyword evidence="2" id="KW-0378">Hydrolase</keyword>
<keyword evidence="5" id="KW-1185">Reference proteome</keyword>
<dbReference type="GO" id="GO:0004065">
    <property type="term" value="F:arylsulfatase activity"/>
    <property type="evidence" value="ECO:0007669"/>
    <property type="project" value="TreeGrafter"/>
</dbReference>
<dbReference type="CDD" id="cd16031">
    <property type="entry name" value="G6S_like"/>
    <property type="match status" value="1"/>
</dbReference>
<organism evidence="4 5">
    <name type="scientific">Lutibacter oricola</name>
    <dbReference type="NCBI Taxonomy" id="762486"/>
    <lineage>
        <taxon>Bacteria</taxon>
        <taxon>Pseudomonadati</taxon>
        <taxon>Bacteroidota</taxon>
        <taxon>Flavobacteriia</taxon>
        <taxon>Flavobacteriales</taxon>
        <taxon>Flavobacteriaceae</taxon>
        <taxon>Lutibacter</taxon>
    </lineage>
</organism>
<sequence>MKFKEIIIVVCFLLKLTLITGQERPNIIFLFSDDQTINTVGAYGNKEIITPNLDKLANKGVMFTNHYNTTSICMASRVSVLTGLYEYRHGTNFGHGDLDRKLFDESYPVKLKKAGYYTGFVGKMGFNIKGQNFIQFDNDFDEFAGGPGQTSYETSKNKKLVKYANKYPHATRANGAWSKNFIKNATKTGKPFCLSVSFKAPHRPVSPDPIDLKKYESIKTFSKPINFGVENGEHLSKQSHTSRAANQYRYWITDYNKSIREYYALITGVDAAVGMILETLKEEGLDKNTIVIFTSDNGYNCGAHGFAGKVLPYEEGSKSPLIIYDPRLPKKHQGKVSNALTGNIDIAATIFDISGLPVSKNMDGKSLIPLLKKPTSKVREFLPLFNFWGVSEAHSMAVVTPELKYVYWNSGNNNMKSTEELFNLEKDPFEMKNIANEDVESLNKMKSYYSKELKLLENKLIKGNGYENFPTIFNPNISWEEKRDLVKSFSSKKKKKTAKN</sequence>
<dbReference type="SUPFAM" id="SSF53649">
    <property type="entry name" value="Alkaline phosphatase-like"/>
    <property type="match status" value="1"/>
</dbReference>
<dbReference type="InterPro" id="IPR050738">
    <property type="entry name" value="Sulfatase"/>
</dbReference>
<dbReference type="Proteomes" id="UP000199595">
    <property type="component" value="Unassembled WGS sequence"/>
</dbReference>
<comment type="similarity">
    <text evidence="1">Belongs to the sulfatase family.</text>
</comment>
<protein>
    <submittedName>
        <fullName evidence="4">Arylsulfatase A</fullName>
    </submittedName>
</protein>
<gene>
    <name evidence="4" type="ORF">SAMN05444411_101436</name>
</gene>
<dbReference type="RefSeq" id="WP_090119249.1">
    <property type="nucleotide sequence ID" value="NZ_FNNJ01000001.1"/>
</dbReference>
<dbReference type="PANTHER" id="PTHR42693:SF53">
    <property type="entry name" value="ENDO-4-O-SULFATASE"/>
    <property type="match status" value="1"/>
</dbReference>
<proteinExistence type="inferred from homology"/>
<dbReference type="EMBL" id="FNNJ01000001">
    <property type="protein sequence ID" value="SDW29670.1"/>
    <property type="molecule type" value="Genomic_DNA"/>
</dbReference>
<dbReference type="InterPro" id="IPR017850">
    <property type="entry name" value="Alkaline_phosphatase_core_sf"/>
</dbReference>
<dbReference type="Pfam" id="PF00884">
    <property type="entry name" value="Sulfatase"/>
    <property type="match status" value="1"/>
</dbReference>
<dbReference type="STRING" id="762486.SAMN05444411_101436"/>
<dbReference type="OrthoDB" id="9762324at2"/>
<accession>A0A1H2SDI4</accession>
<evidence type="ECO:0000313" key="4">
    <source>
        <dbReference type="EMBL" id="SDW29670.1"/>
    </source>
</evidence>
<feature type="domain" description="Sulfatase N-terminal" evidence="3">
    <location>
        <begin position="25"/>
        <end position="355"/>
    </location>
</feature>
<dbReference type="PANTHER" id="PTHR42693">
    <property type="entry name" value="ARYLSULFATASE FAMILY MEMBER"/>
    <property type="match status" value="1"/>
</dbReference>
<dbReference type="Gene3D" id="3.40.720.10">
    <property type="entry name" value="Alkaline Phosphatase, subunit A"/>
    <property type="match status" value="1"/>
</dbReference>
<evidence type="ECO:0000256" key="2">
    <source>
        <dbReference type="ARBA" id="ARBA00022801"/>
    </source>
</evidence>
<name>A0A1H2SDI4_9FLAO</name>